<keyword evidence="2" id="KW-0813">Transport</keyword>
<comment type="subcellular location">
    <subcellularLocation>
        <location evidence="1">Cell membrane</location>
        <topology evidence="1">Multi-pass membrane protein</topology>
    </subcellularLocation>
</comment>
<evidence type="ECO:0000256" key="6">
    <source>
        <dbReference type="SAM" id="Phobius"/>
    </source>
</evidence>
<keyword evidence="4 6" id="KW-1133">Transmembrane helix</keyword>
<evidence type="ECO:0000256" key="1">
    <source>
        <dbReference type="ARBA" id="ARBA00004651"/>
    </source>
</evidence>
<reference evidence="8 9" key="1">
    <citation type="journal article" date="2020" name="Int. J. Syst. Evol. Microbiol.">
        <title>Veillonella nakazawae sp. nov., an anaerobic gram-negative coccus isolated from the oral cavity of Japanese children.</title>
        <authorList>
            <person name="Mashima I."/>
            <person name="Theodorea C.F."/>
            <person name="Djais A.A."/>
            <person name="Kunihiro T."/>
            <person name="Kawamura Y."/>
            <person name="Otomo M."/>
            <person name="Saitoh M."/>
            <person name="Tamai R."/>
            <person name="Kiyoura Y."/>
        </authorList>
    </citation>
    <scope>NUCLEOTIDE SEQUENCE [LARGE SCALE GENOMIC DNA]</scope>
    <source>
        <strain evidence="8 9">T1-7</strain>
    </source>
</reference>
<keyword evidence="3 6" id="KW-0812">Transmembrane</keyword>
<dbReference type="Gene3D" id="1.20.1250.20">
    <property type="entry name" value="MFS general substrate transporter like domains"/>
    <property type="match status" value="1"/>
</dbReference>
<dbReference type="PANTHER" id="PTHR43826:SF6">
    <property type="entry name" value="GLYCEROL-3-PHOSPHATE TRANSPORTER"/>
    <property type="match status" value="1"/>
</dbReference>
<dbReference type="InterPro" id="IPR011701">
    <property type="entry name" value="MFS"/>
</dbReference>
<evidence type="ECO:0000313" key="8">
    <source>
        <dbReference type="EMBL" id="BBU35406.1"/>
    </source>
</evidence>
<dbReference type="SUPFAM" id="SSF103473">
    <property type="entry name" value="MFS general substrate transporter"/>
    <property type="match status" value="1"/>
</dbReference>
<dbReference type="PROSITE" id="PS50850">
    <property type="entry name" value="MFS"/>
    <property type="match status" value="1"/>
</dbReference>
<gene>
    <name evidence="8" type="ORF">VEIT17_18520</name>
</gene>
<accession>A0ABN5XTS7</accession>
<protein>
    <recommendedName>
        <fullName evidence="7">Major facilitator superfamily (MFS) profile domain-containing protein</fullName>
    </recommendedName>
</protein>
<evidence type="ECO:0000256" key="4">
    <source>
        <dbReference type="ARBA" id="ARBA00022989"/>
    </source>
</evidence>
<evidence type="ECO:0000256" key="3">
    <source>
        <dbReference type="ARBA" id="ARBA00022692"/>
    </source>
</evidence>
<dbReference type="Proteomes" id="UP000509249">
    <property type="component" value="Chromosome"/>
</dbReference>
<evidence type="ECO:0000256" key="5">
    <source>
        <dbReference type="ARBA" id="ARBA00023136"/>
    </source>
</evidence>
<feature type="transmembrane region" description="Helical" evidence="6">
    <location>
        <begin position="99"/>
        <end position="130"/>
    </location>
</feature>
<evidence type="ECO:0000259" key="7">
    <source>
        <dbReference type="PROSITE" id="PS50850"/>
    </source>
</evidence>
<sequence>MMSIFSPAPHIERLPEGQIDSTYKRLRKEVFAGTFIGYATFYLIRQNFSLAVPYMIAEYGYTKADLGIVMTLLSVAYGVSKFVMGNASDRSNPKYFSTVGLLLSALVMLLFGTLPGVLSSIPIMCVLAFLNG</sequence>
<keyword evidence="9" id="KW-1185">Reference proteome</keyword>
<dbReference type="InterPro" id="IPR036259">
    <property type="entry name" value="MFS_trans_sf"/>
</dbReference>
<feature type="transmembrane region" description="Helical" evidence="6">
    <location>
        <begin position="68"/>
        <end position="87"/>
    </location>
</feature>
<dbReference type="EMBL" id="AP022321">
    <property type="protein sequence ID" value="BBU35406.1"/>
    <property type="molecule type" value="Genomic_DNA"/>
</dbReference>
<evidence type="ECO:0000256" key="2">
    <source>
        <dbReference type="ARBA" id="ARBA00022448"/>
    </source>
</evidence>
<feature type="transmembrane region" description="Helical" evidence="6">
    <location>
        <begin position="30"/>
        <end position="48"/>
    </location>
</feature>
<feature type="domain" description="Major facilitator superfamily (MFS) profile" evidence="7">
    <location>
        <begin position="26"/>
        <end position="132"/>
    </location>
</feature>
<keyword evidence="5 6" id="KW-0472">Membrane</keyword>
<evidence type="ECO:0000313" key="9">
    <source>
        <dbReference type="Proteomes" id="UP000509249"/>
    </source>
</evidence>
<organism evidence="8 9">
    <name type="scientific">Veillonella nakazawae</name>
    <dbReference type="NCBI Taxonomy" id="2682456"/>
    <lineage>
        <taxon>Bacteria</taxon>
        <taxon>Bacillati</taxon>
        <taxon>Bacillota</taxon>
        <taxon>Negativicutes</taxon>
        <taxon>Veillonellales</taxon>
        <taxon>Veillonellaceae</taxon>
        <taxon>Veillonella</taxon>
    </lineage>
</organism>
<dbReference type="InterPro" id="IPR020846">
    <property type="entry name" value="MFS_dom"/>
</dbReference>
<name>A0ABN5XTS7_9FIRM</name>
<dbReference type="InterPro" id="IPR051337">
    <property type="entry name" value="OPA_Antiporter"/>
</dbReference>
<proteinExistence type="predicted"/>
<dbReference type="Pfam" id="PF07690">
    <property type="entry name" value="MFS_1"/>
    <property type="match status" value="1"/>
</dbReference>
<dbReference type="PANTHER" id="PTHR43826">
    <property type="entry name" value="GLUCOSE-6-PHOSPHATE EXCHANGER SLC37A4"/>
    <property type="match status" value="1"/>
</dbReference>